<proteinExistence type="predicted"/>
<name>A0ABR9HAI9_9ACTN</name>
<dbReference type="InterPro" id="IPR021708">
    <property type="entry name" value="DUF3291"/>
</dbReference>
<feature type="domain" description="DUF3291" evidence="2">
    <location>
        <begin position="12"/>
        <end position="149"/>
    </location>
</feature>
<dbReference type="Proteomes" id="UP000598217">
    <property type="component" value="Unassembled WGS sequence"/>
</dbReference>
<organism evidence="3 4">
    <name type="scientific">Nocardiopsis terrae</name>
    <dbReference type="NCBI Taxonomy" id="372655"/>
    <lineage>
        <taxon>Bacteria</taxon>
        <taxon>Bacillati</taxon>
        <taxon>Actinomycetota</taxon>
        <taxon>Actinomycetes</taxon>
        <taxon>Streptosporangiales</taxon>
        <taxon>Nocardiopsidaceae</taxon>
        <taxon>Nocardiopsis</taxon>
    </lineage>
</organism>
<reference evidence="3 4" key="1">
    <citation type="submission" date="2020-10" db="EMBL/GenBank/DDBJ databases">
        <title>Sequencing the genomes of 1000 actinobacteria strains.</title>
        <authorList>
            <person name="Klenk H.-P."/>
        </authorList>
    </citation>
    <scope>NUCLEOTIDE SEQUENCE [LARGE SCALE GENOMIC DNA]</scope>
    <source>
        <strain evidence="3 4">DSM 45157</strain>
    </source>
</reference>
<protein>
    <recommendedName>
        <fullName evidence="2">DUF3291 domain-containing protein</fullName>
    </recommendedName>
</protein>
<dbReference type="InterPro" id="IPR011008">
    <property type="entry name" value="Dimeric_a/b-barrel"/>
</dbReference>
<keyword evidence="4" id="KW-1185">Reference proteome</keyword>
<feature type="region of interest" description="Disordered" evidence="1">
    <location>
        <begin position="137"/>
        <end position="162"/>
    </location>
</feature>
<sequence length="162" mass="18323">MSTPSPHPSFHLAQINVGLLKEPLDQPSMSGFTDLLEPVNALADRSPGFVWRLVEEGEPDATKMRPFGTEVLVNLSVWETVESLWDFTYRTEHLELLRQRRDWFHRFSGAHLALWWIPAGTVPTPEEGGQRLETLRAKGPGPDAFTLRDPFDPPATPQFSHP</sequence>
<dbReference type="RefSeq" id="WP_191275501.1">
    <property type="nucleotide sequence ID" value="NZ_BMXJ01000009.1"/>
</dbReference>
<dbReference type="EMBL" id="JADBDY010000001">
    <property type="protein sequence ID" value="MBE1456013.1"/>
    <property type="molecule type" value="Genomic_DNA"/>
</dbReference>
<evidence type="ECO:0000256" key="1">
    <source>
        <dbReference type="SAM" id="MobiDB-lite"/>
    </source>
</evidence>
<gene>
    <name evidence="3" type="ORF">H4W79_000227</name>
</gene>
<evidence type="ECO:0000259" key="2">
    <source>
        <dbReference type="Pfam" id="PF11695"/>
    </source>
</evidence>
<dbReference type="Pfam" id="PF11695">
    <property type="entry name" value="DUF3291"/>
    <property type="match status" value="1"/>
</dbReference>
<evidence type="ECO:0000313" key="4">
    <source>
        <dbReference type="Proteomes" id="UP000598217"/>
    </source>
</evidence>
<evidence type="ECO:0000313" key="3">
    <source>
        <dbReference type="EMBL" id="MBE1456013.1"/>
    </source>
</evidence>
<dbReference type="SUPFAM" id="SSF54909">
    <property type="entry name" value="Dimeric alpha+beta barrel"/>
    <property type="match status" value="1"/>
</dbReference>
<accession>A0ABR9HAI9</accession>
<comment type="caution">
    <text evidence="3">The sequence shown here is derived from an EMBL/GenBank/DDBJ whole genome shotgun (WGS) entry which is preliminary data.</text>
</comment>